<dbReference type="EMBL" id="JAUUTY010000003">
    <property type="protein sequence ID" value="KAK1665559.1"/>
    <property type="molecule type" value="Genomic_DNA"/>
</dbReference>
<dbReference type="GO" id="GO:0003723">
    <property type="term" value="F:RNA binding"/>
    <property type="evidence" value="ECO:0007669"/>
    <property type="project" value="InterPro"/>
</dbReference>
<feature type="repeat" description="PPR" evidence="3">
    <location>
        <begin position="507"/>
        <end position="541"/>
    </location>
</feature>
<evidence type="ECO:0000313" key="5">
    <source>
        <dbReference type="EMBL" id="KAK1665559.1"/>
    </source>
</evidence>
<keyword evidence="6" id="KW-1185">Reference proteome</keyword>
<protein>
    <recommendedName>
        <fullName evidence="7">Pentatricopeptide repeat-containing protein</fullName>
    </recommendedName>
</protein>
<dbReference type="FunFam" id="1.25.40.10:FF:000646">
    <property type="entry name" value="Pentatricopeptide repeat-containing protein, chloroplastic"/>
    <property type="match status" value="1"/>
</dbReference>
<keyword evidence="2" id="KW-0809">Transit peptide</keyword>
<dbReference type="Pfam" id="PF13041">
    <property type="entry name" value="PPR_2"/>
    <property type="match status" value="3"/>
</dbReference>
<dbReference type="Gene3D" id="1.25.40.10">
    <property type="entry name" value="Tetratricopeptide repeat domain"/>
    <property type="match status" value="4"/>
</dbReference>
<feature type="repeat" description="PPR" evidence="3">
    <location>
        <begin position="235"/>
        <end position="269"/>
    </location>
</feature>
<proteinExistence type="predicted"/>
<feature type="region of interest" description="Disordered" evidence="4">
    <location>
        <begin position="1"/>
        <end position="21"/>
    </location>
</feature>
<feature type="compositionally biased region" description="Pro residues" evidence="4">
    <location>
        <begin position="1"/>
        <end position="15"/>
    </location>
</feature>
<evidence type="ECO:0000256" key="4">
    <source>
        <dbReference type="SAM" id="MobiDB-lite"/>
    </source>
</evidence>
<feature type="repeat" description="PPR" evidence="3">
    <location>
        <begin position="437"/>
        <end position="471"/>
    </location>
</feature>
<evidence type="ECO:0000256" key="1">
    <source>
        <dbReference type="ARBA" id="ARBA00022737"/>
    </source>
</evidence>
<evidence type="ECO:0008006" key="7">
    <source>
        <dbReference type="Google" id="ProtNLM"/>
    </source>
</evidence>
<dbReference type="Pfam" id="PF01535">
    <property type="entry name" value="PPR"/>
    <property type="match status" value="2"/>
</dbReference>
<dbReference type="InterPro" id="IPR002885">
    <property type="entry name" value="PPR_rpt"/>
</dbReference>
<feature type="repeat" description="PPR" evidence="3">
    <location>
        <begin position="305"/>
        <end position="335"/>
    </location>
</feature>
<organism evidence="5 6">
    <name type="scientific">Lolium multiflorum</name>
    <name type="common">Italian ryegrass</name>
    <name type="synonym">Lolium perenne subsp. multiflorum</name>
    <dbReference type="NCBI Taxonomy" id="4521"/>
    <lineage>
        <taxon>Eukaryota</taxon>
        <taxon>Viridiplantae</taxon>
        <taxon>Streptophyta</taxon>
        <taxon>Embryophyta</taxon>
        <taxon>Tracheophyta</taxon>
        <taxon>Spermatophyta</taxon>
        <taxon>Magnoliopsida</taxon>
        <taxon>Liliopsida</taxon>
        <taxon>Poales</taxon>
        <taxon>Poaceae</taxon>
        <taxon>BOP clade</taxon>
        <taxon>Pooideae</taxon>
        <taxon>Poodae</taxon>
        <taxon>Poeae</taxon>
        <taxon>Poeae Chloroplast Group 2 (Poeae type)</taxon>
        <taxon>Loliodinae</taxon>
        <taxon>Loliinae</taxon>
        <taxon>Lolium</taxon>
    </lineage>
</organism>
<comment type="caution">
    <text evidence="5">The sequence shown here is derived from an EMBL/GenBank/DDBJ whole genome shotgun (WGS) entry which is preliminary data.</text>
</comment>
<keyword evidence="1" id="KW-0677">Repeat</keyword>
<dbReference type="PROSITE" id="PS51375">
    <property type="entry name" value="PPR"/>
    <property type="match status" value="6"/>
</dbReference>
<dbReference type="InterPro" id="IPR011990">
    <property type="entry name" value="TPR-like_helical_dom_sf"/>
</dbReference>
<accession>A0AAD8WKC5</accession>
<reference evidence="5" key="1">
    <citation type="submission" date="2023-07" db="EMBL/GenBank/DDBJ databases">
        <title>A chromosome-level genome assembly of Lolium multiflorum.</title>
        <authorList>
            <person name="Chen Y."/>
            <person name="Copetti D."/>
            <person name="Kolliker R."/>
            <person name="Studer B."/>
        </authorList>
    </citation>
    <scope>NUCLEOTIDE SEQUENCE</scope>
    <source>
        <strain evidence="5">02402/16</strain>
        <tissue evidence="5">Leaf</tissue>
    </source>
</reference>
<dbReference type="PANTHER" id="PTHR47926">
    <property type="entry name" value="PENTATRICOPEPTIDE REPEAT-CONTAINING PROTEIN"/>
    <property type="match status" value="1"/>
</dbReference>
<dbReference type="InterPro" id="IPR046960">
    <property type="entry name" value="PPR_At4g14850-like_plant"/>
</dbReference>
<feature type="repeat" description="PPR" evidence="3">
    <location>
        <begin position="472"/>
        <end position="506"/>
    </location>
</feature>
<evidence type="ECO:0000256" key="2">
    <source>
        <dbReference type="ARBA" id="ARBA00022946"/>
    </source>
</evidence>
<name>A0AAD8WKC5_LOLMU</name>
<dbReference type="NCBIfam" id="TIGR00756">
    <property type="entry name" value="PPR"/>
    <property type="match status" value="7"/>
</dbReference>
<evidence type="ECO:0000313" key="6">
    <source>
        <dbReference type="Proteomes" id="UP001231189"/>
    </source>
</evidence>
<evidence type="ECO:0000256" key="3">
    <source>
        <dbReference type="PROSITE-ProRule" id="PRU00708"/>
    </source>
</evidence>
<sequence>MATLPLPLPATPYQPKPHEAQRPASLHATLASLSQHGSDHGSLRDAFALVARAESQSSPAVGVAVGPEVYASLLQCCVAAGSLRAGRQVHAAAVKRGPYYWRHAYIGTKLAVFYARCGALADAERVFDALPKKNAFAWAAVIGLWSRAGLHARALAGYVAMLEAGVPADNFVVPNVLKACAGIGMLPAGRALHGYAWKAGFGECVYVLSSLVDFYGKCGEVDDAREVFDAMPETTVVTWNSMLMGYINNGRIDDAVELFYQMRVEGVLPTRVSVLSFLSASADFEAADWGMQGHAVAVSSGLKMDVILGSSIINFYCKVGLVEAAEAVFEQMVERDTVTWNLMIAGYLQDGQIDKAFVTCQRMLQADLRFDCVTLASLIMACVKSCSVEMGRAAHGYAVRNNLESDIAVACGLIELYMSTERTEHARRVFDVMSSRDMVMCKAMISAYADRGMSSEAVKFLYQMELEGISPTAACWDSVISALMKNEQIDKALEIFYEMLLTKTRPNLRTWSLLISGLSRNGMHREVMNLCCKMQEVEPAPSPTIFSAALLAMKTSASVQCGKAMHACIVKKGLLLSKSVMQSLLSMYVSFSDKSTVESLLRLLAAVQ</sequence>
<dbReference type="Proteomes" id="UP001231189">
    <property type="component" value="Unassembled WGS sequence"/>
</dbReference>
<gene>
    <name evidence="5" type="ORF">QYE76_053718</name>
</gene>
<dbReference type="FunFam" id="1.25.40.10:FF:000344">
    <property type="entry name" value="Pentatricopeptide repeat-containing protein"/>
    <property type="match status" value="1"/>
</dbReference>
<dbReference type="AlphaFoldDB" id="A0AAD8WKC5"/>
<feature type="repeat" description="PPR" evidence="3">
    <location>
        <begin position="336"/>
        <end position="370"/>
    </location>
</feature>
<dbReference type="GO" id="GO:0009451">
    <property type="term" value="P:RNA modification"/>
    <property type="evidence" value="ECO:0007669"/>
    <property type="project" value="InterPro"/>
</dbReference>